<evidence type="ECO:0000259" key="1">
    <source>
        <dbReference type="PROSITE" id="PS51384"/>
    </source>
</evidence>
<dbReference type="Pfam" id="PF04954">
    <property type="entry name" value="SIP"/>
    <property type="match status" value="1"/>
</dbReference>
<comment type="caution">
    <text evidence="2">The sequence shown here is derived from an EMBL/GenBank/DDBJ whole genome shotgun (WGS) entry which is preliminary data.</text>
</comment>
<dbReference type="Gene3D" id="3.40.50.80">
    <property type="entry name" value="Nucleotide-binding domain of ferredoxin-NADP reductase (FNR) module"/>
    <property type="match status" value="1"/>
</dbReference>
<accession>A0ABP4EW99</accession>
<evidence type="ECO:0000313" key="2">
    <source>
        <dbReference type="EMBL" id="GAA1126957.1"/>
    </source>
</evidence>
<name>A0ABP4EW99_9ACTN</name>
<dbReference type="PROSITE" id="PS51384">
    <property type="entry name" value="FAD_FR"/>
    <property type="match status" value="1"/>
</dbReference>
<protein>
    <submittedName>
        <fullName evidence="2">Siderophore-interacting protein</fullName>
    </submittedName>
</protein>
<sequence length="277" mass="29857">MMIDDEVAVVRAERLSPSFVRVELGGPCLADFGVDGPLYDQRIKLVFPGDQRRTYTVRDVRGEGAATRLVVDLVVHDDAHGDLGPACRWARGAAAGDRLGLLAPRRGAAFGGIEFDPGTARRLLLAGDETALPAIAAILEQLPGSATGAAFVEVPHPDDVQAIRHPAGMEVCWLPRGDEPHGDRLRAAVLDHLGVGRAPVEEETEIDPDLWETPTYSSSGEDVGVGPGRRLLDLYAWIAGESAVVTGLRRVLVRELGVDRRQVAFMGYWRRGTAMKG</sequence>
<dbReference type="InterPro" id="IPR039374">
    <property type="entry name" value="SIP_fam"/>
</dbReference>
<dbReference type="Proteomes" id="UP001499979">
    <property type="component" value="Unassembled WGS sequence"/>
</dbReference>
<proteinExistence type="predicted"/>
<evidence type="ECO:0000313" key="3">
    <source>
        <dbReference type="Proteomes" id="UP001499979"/>
    </source>
</evidence>
<dbReference type="InterPro" id="IPR013113">
    <property type="entry name" value="SIP_FAD-bd"/>
</dbReference>
<dbReference type="InterPro" id="IPR017927">
    <property type="entry name" value="FAD-bd_FR_type"/>
</dbReference>
<dbReference type="InterPro" id="IPR007037">
    <property type="entry name" value="SIP_rossman_dom"/>
</dbReference>
<feature type="domain" description="FAD-binding FR-type" evidence="1">
    <location>
        <begin position="2"/>
        <end position="111"/>
    </location>
</feature>
<dbReference type="Pfam" id="PF08021">
    <property type="entry name" value="FAD_binding_9"/>
    <property type="match status" value="2"/>
</dbReference>
<dbReference type="CDD" id="cd06193">
    <property type="entry name" value="siderophore_interacting"/>
    <property type="match status" value="1"/>
</dbReference>
<dbReference type="SUPFAM" id="SSF63380">
    <property type="entry name" value="Riboflavin synthase domain-like"/>
    <property type="match status" value="1"/>
</dbReference>
<dbReference type="EMBL" id="BAAAJE010000001">
    <property type="protein sequence ID" value="GAA1126957.1"/>
    <property type="molecule type" value="Genomic_DNA"/>
</dbReference>
<organism evidence="2 3">
    <name type="scientific">Nocardioides aquiterrae</name>
    <dbReference type="NCBI Taxonomy" id="203799"/>
    <lineage>
        <taxon>Bacteria</taxon>
        <taxon>Bacillati</taxon>
        <taxon>Actinomycetota</taxon>
        <taxon>Actinomycetes</taxon>
        <taxon>Propionibacteriales</taxon>
        <taxon>Nocardioidaceae</taxon>
        <taxon>Nocardioides</taxon>
    </lineage>
</organism>
<gene>
    <name evidence="2" type="ORF">GCM10009606_03270</name>
</gene>
<dbReference type="PANTHER" id="PTHR30157:SF0">
    <property type="entry name" value="NADPH-DEPENDENT FERRIC-CHELATE REDUCTASE"/>
    <property type="match status" value="1"/>
</dbReference>
<dbReference type="Gene3D" id="2.40.30.10">
    <property type="entry name" value="Translation factors"/>
    <property type="match status" value="1"/>
</dbReference>
<dbReference type="InterPro" id="IPR017938">
    <property type="entry name" value="Riboflavin_synthase-like_b-brl"/>
</dbReference>
<dbReference type="PANTHER" id="PTHR30157">
    <property type="entry name" value="FERRIC REDUCTASE, NADPH-DEPENDENT"/>
    <property type="match status" value="1"/>
</dbReference>
<keyword evidence="3" id="KW-1185">Reference proteome</keyword>
<dbReference type="InterPro" id="IPR039261">
    <property type="entry name" value="FNR_nucleotide-bd"/>
</dbReference>
<reference evidence="3" key="1">
    <citation type="journal article" date="2019" name="Int. J. Syst. Evol. Microbiol.">
        <title>The Global Catalogue of Microorganisms (GCM) 10K type strain sequencing project: providing services to taxonomists for standard genome sequencing and annotation.</title>
        <authorList>
            <consortium name="The Broad Institute Genomics Platform"/>
            <consortium name="The Broad Institute Genome Sequencing Center for Infectious Disease"/>
            <person name="Wu L."/>
            <person name="Ma J."/>
        </authorList>
    </citation>
    <scope>NUCLEOTIDE SEQUENCE [LARGE SCALE GENOMIC DNA]</scope>
    <source>
        <strain evidence="3">JCM 11813</strain>
    </source>
</reference>